<feature type="domain" description="Acyl-CoA oxidase/dehydrogenase middle" evidence="7">
    <location>
        <begin position="273"/>
        <end position="381"/>
    </location>
</feature>
<evidence type="ECO:0000259" key="7">
    <source>
        <dbReference type="Pfam" id="PF02770"/>
    </source>
</evidence>
<dbReference type="Gene3D" id="1.10.540.10">
    <property type="entry name" value="Acyl-CoA dehydrogenase/oxidase, N-terminal domain"/>
    <property type="match status" value="1"/>
</dbReference>
<dbReference type="InterPro" id="IPR009100">
    <property type="entry name" value="AcylCoA_DH/oxidase_NM_dom_sf"/>
</dbReference>
<dbReference type="Pfam" id="PF02771">
    <property type="entry name" value="Acyl-CoA_dh_N"/>
    <property type="match status" value="1"/>
</dbReference>
<evidence type="ECO:0000256" key="2">
    <source>
        <dbReference type="ARBA" id="ARBA00009347"/>
    </source>
</evidence>
<dbReference type="OrthoDB" id="9780544at2"/>
<evidence type="ECO:0000259" key="6">
    <source>
        <dbReference type="Pfam" id="PF00441"/>
    </source>
</evidence>
<dbReference type="SUPFAM" id="SSF56645">
    <property type="entry name" value="Acyl-CoA dehydrogenase NM domain-like"/>
    <property type="match status" value="1"/>
</dbReference>
<dbReference type="SUPFAM" id="SSF47203">
    <property type="entry name" value="Acyl-CoA dehydrogenase C-terminal domain-like"/>
    <property type="match status" value="1"/>
</dbReference>
<dbReference type="Gene3D" id="1.20.140.10">
    <property type="entry name" value="Butyryl-CoA Dehydrogenase, subunit A, domain 3"/>
    <property type="match status" value="1"/>
</dbReference>
<dbReference type="InterPro" id="IPR006089">
    <property type="entry name" value="Acyl-CoA_DH_CS"/>
</dbReference>
<dbReference type="PANTHER" id="PTHR43884">
    <property type="entry name" value="ACYL-COA DEHYDROGENASE"/>
    <property type="match status" value="1"/>
</dbReference>
<dbReference type="EMBL" id="QPJK01000001">
    <property type="protein sequence ID" value="RCW75511.1"/>
    <property type="molecule type" value="Genomic_DNA"/>
</dbReference>
<gene>
    <name evidence="9" type="ORF">DES41_101103</name>
</gene>
<evidence type="ECO:0000256" key="4">
    <source>
        <dbReference type="ARBA" id="ARBA00022827"/>
    </source>
</evidence>
<proteinExistence type="inferred from homology"/>
<feature type="domain" description="Acyl-CoA dehydrogenase/oxidase N-terminal" evidence="8">
    <location>
        <begin position="152"/>
        <end position="269"/>
    </location>
</feature>
<sequence length="551" mass="57875">MTSDPDLVDAARRLLDGLQASFDAAVQAVARRCGSAGRLDPAALDAAQGVSYELAWASAELLAARTVLQAPAAAGLNRALALLFATEAMRAVQGRLESVAIDADLDGAPLRAWAADPQWPALRRAAAGPAALTAATHALAAAETEIGPVTVSEEVAMARDAFRRFGSEVVAPLAAEIHAHDLTIPETILGPLREMGVFGLSIPQAYGGSAPGQHDDTAMMIAVTEALSEASLGAAGSLITRPEILSRALLAGGTEEQKQAFLPRIAAGEPLCAIAMTEPDHGSDVASLALKATRVAGGWRLDGAKTWCTFAGKAGLLMVVARTNPDKAAGYKGLSILLVEKPSTENHAFDFQPQGGGRLRGKAIPTIGYRGMHSYELAFEDFFVPDSHVLGGEAGLGKGFYFNMAGMVGGRMQTSARATGVMRAALREALHYTQDRKVFGQPLIGFPLTQSKLAHMAARLAACRQTAYAVGNRLEAADGRIEAAQIKLLACRSAELLTREALQLHGGMGYAEETPVSRYFVDARVLSIFEGAEETLALKVIARGLFEKALA</sequence>
<reference evidence="9 10" key="1">
    <citation type="submission" date="2018-07" db="EMBL/GenBank/DDBJ databases">
        <title>Genomic Encyclopedia of Type Strains, Phase IV (KMG-IV): sequencing the most valuable type-strain genomes for metagenomic binning, comparative biology and taxonomic classification.</title>
        <authorList>
            <person name="Goeker M."/>
        </authorList>
    </citation>
    <scope>NUCLEOTIDE SEQUENCE [LARGE SCALE GENOMIC DNA]</scope>
    <source>
        <strain evidence="9 10">DSM 21634</strain>
    </source>
</reference>
<dbReference type="PANTHER" id="PTHR43884:SF25">
    <property type="entry name" value="ACYL-COA DEHYDROGENASE YDBM-RELATED"/>
    <property type="match status" value="1"/>
</dbReference>
<comment type="similarity">
    <text evidence="2">Belongs to the acyl-CoA dehydrogenase family.</text>
</comment>
<dbReference type="GO" id="GO:0003995">
    <property type="term" value="F:acyl-CoA dehydrogenase activity"/>
    <property type="evidence" value="ECO:0007669"/>
    <property type="project" value="InterPro"/>
</dbReference>
<evidence type="ECO:0000259" key="8">
    <source>
        <dbReference type="Pfam" id="PF02771"/>
    </source>
</evidence>
<dbReference type="AlphaFoldDB" id="A0A368Y5G1"/>
<dbReference type="GO" id="GO:0050660">
    <property type="term" value="F:flavin adenine dinucleotide binding"/>
    <property type="evidence" value="ECO:0007669"/>
    <property type="project" value="InterPro"/>
</dbReference>
<dbReference type="InterPro" id="IPR009075">
    <property type="entry name" value="AcylCo_DH/oxidase_C"/>
</dbReference>
<keyword evidence="3" id="KW-0285">Flavoprotein</keyword>
<dbReference type="PROSITE" id="PS00073">
    <property type="entry name" value="ACYL_COA_DH_2"/>
    <property type="match status" value="1"/>
</dbReference>
<organism evidence="9 10">
    <name type="scientific">Pseudorhodoferax soli</name>
    <dbReference type="NCBI Taxonomy" id="545864"/>
    <lineage>
        <taxon>Bacteria</taxon>
        <taxon>Pseudomonadati</taxon>
        <taxon>Pseudomonadota</taxon>
        <taxon>Betaproteobacteria</taxon>
        <taxon>Burkholderiales</taxon>
        <taxon>Comamonadaceae</taxon>
    </lineage>
</organism>
<evidence type="ECO:0000313" key="9">
    <source>
        <dbReference type="EMBL" id="RCW75511.1"/>
    </source>
</evidence>
<evidence type="ECO:0000256" key="3">
    <source>
        <dbReference type="ARBA" id="ARBA00022630"/>
    </source>
</evidence>
<dbReference type="Pfam" id="PF02770">
    <property type="entry name" value="Acyl-CoA_dh_M"/>
    <property type="match status" value="1"/>
</dbReference>
<dbReference type="RefSeq" id="WP_114464944.1">
    <property type="nucleotide sequence ID" value="NZ_QPJK01000001.1"/>
</dbReference>
<dbReference type="InterPro" id="IPR013786">
    <property type="entry name" value="AcylCoA_DH/ox_N"/>
</dbReference>
<dbReference type="Gene3D" id="2.40.110.10">
    <property type="entry name" value="Butyryl-CoA Dehydrogenase, subunit A, domain 2"/>
    <property type="match status" value="1"/>
</dbReference>
<dbReference type="InterPro" id="IPR006091">
    <property type="entry name" value="Acyl-CoA_Oxase/DH_mid-dom"/>
</dbReference>
<name>A0A368Y5G1_9BURK</name>
<dbReference type="Pfam" id="PF00441">
    <property type="entry name" value="Acyl-CoA_dh_1"/>
    <property type="match status" value="1"/>
</dbReference>
<feature type="domain" description="Acyl-CoA dehydrogenase/oxidase C-terminal" evidence="6">
    <location>
        <begin position="397"/>
        <end position="545"/>
    </location>
</feature>
<keyword evidence="4" id="KW-0274">FAD</keyword>
<comment type="cofactor">
    <cofactor evidence="1">
        <name>FAD</name>
        <dbReference type="ChEBI" id="CHEBI:57692"/>
    </cofactor>
</comment>
<keyword evidence="10" id="KW-1185">Reference proteome</keyword>
<evidence type="ECO:0000313" key="10">
    <source>
        <dbReference type="Proteomes" id="UP000252884"/>
    </source>
</evidence>
<keyword evidence="5" id="KW-0560">Oxidoreductase</keyword>
<evidence type="ECO:0000256" key="1">
    <source>
        <dbReference type="ARBA" id="ARBA00001974"/>
    </source>
</evidence>
<evidence type="ECO:0000256" key="5">
    <source>
        <dbReference type="ARBA" id="ARBA00023002"/>
    </source>
</evidence>
<protein>
    <submittedName>
        <fullName evidence="9">(2S)-methylsuccinyl-CoA dehydrogenase</fullName>
    </submittedName>
</protein>
<dbReference type="CDD" id="cd00567">
    <property type="entry name" value="ACAD"/>
    <property type="match status" value="1"/>
</dbReference>
<dbReference type="Proteomes" id="UP000252884">
    <property type="component" value="Unassembled WGS sequence"/>
</dbReference>
<accession>A0A368Y5G1</accession>
<dbReference type="InterPro" id="IPR037069">
    <property type="entry name" value="AcylCoA_DH/ox_N_sf"/>
</dbReference>
<dbReference type="InterPro" id="IPR046373">
    <property type="entry name" value="Acyl-CoA_Oxase/DH_mid-dom_sf"/>
</dbReference>
<dbReference type="InterPro" id="IPR036250">
    <property type="entry name" value="AcylCo_DH-like_C"/>
</dbReference>
<comment type="caution">
    <text evidence="9">The sequence shown here is derived from an EMBL/GenBank/DDBJ whole genome shotgun (WGS) entry which is preliminary data.</text>
</comment>